<dbReference type="Pfam" id="PF14864">
    <property type="entry name" value="Alkyl_sulf_C"/>
    <property type="match status" value="1"/>
</dbReference>
<protein>
    <submittedName>
        <fullName evidence="6">Putative sterol carrier protein</fullName>
    </submittedName>
</protein>
<dbReference type="InterPro" id="IPR029229">
    <property type="entry name" value="Alkyl_sulf_C"/>
</dbReference>
<dbReference type="GO" id="GO:0046983">
    <property type="term" value="F:protein dimerization activity"/>
    <property type="evidence" value="ECO:0007669"/>
    <property type="project" value="InterPro"/>
</dbReference>
<dbReference type="PANTHER" id="PTHR43223">
    <property type="entry name" value="ALKYL/ARYL-SULFATASE"/>
    <property type="match status" value="1"/>
</dbReference>
<dbReference type="SUPFAM" id="SSF55718">
    <property type="entry name" value="SCP-like"/>
    <property type="match status" value="1"/>
</dbReference>
<dbReference type="InterPro" id="IPR052195">
    <property type="entry name" value="Bact_Alkyl/Aryl-Sulfatase"/>
</dbReference>
<dbReference type="CDD" id="cd07710">
    <property type="entry name" value="arylsulfatase_Sdsa1-like_MBL-fold"/>
    <property type="match status" value="1"/>
</dbReference>
<feature type="domain" description="Metallo-beta-lactamase" evidence="5">
    <location>
        <begin position="41"/>
        <end position="251"/>
    </location>
</feature>
<evidence type="ECO:0000256" key="2">
    <source>
        <dbReference type="ARBA" id="ARBA00022801"/>
    </source>
</evidence>
<proteinExistence type="inferred from homology"/>
<gene>
    <name evidence="6" type="ORF">BN990_01016</name>
</gene>
<reference evidence="6 7" key="1">
    <citation type="submission" date="2014-03" db="EMBL/GenBank/DDBJ databases">
        <authorList>
            <person name="Urmite Genomes U."/>
        </authorList>
    </citation>
    <scope>NUCLEOTIDE SEQUENCE [LARGE SCALE GENOMIC DNA]</scope>
    <source>
        <strain evidence="6 7">Vm-5</strain>
    </source>
</reference>
<keyword evidence="3" id="KW-0862">Zinc</keyword>
<comment type="caution">
    <text evidence="6">The sequence shown here is derived from an EMBL/GenBank/DDBJ whole genome shotgun (WGS) entry which is preliminary data.</text>
</comment>
<dbReference type="InterPro" id="IPR038536">
    <property type="entry name" value="Alkyl/aryl-sulf_dimr_sf"/>
</dbReference>
<accession>A0A024Q872</accession>
<dbReference type="Pfam" id="PF14863">
    <property type="entry name" value="Alkyl_sulf_dimr"/>
    <property type="match status" value="1"/>
</dbReference>
<keyword evidence="2" id="KW-0378">Hydrolase</keyword>
<dbReference type="OrthoDB" id="420651at2"/>
<dbReference type="PANTHER" id="PTHR43223:SF2">
    <property type="entry name" value="METALLO-BETA-LACTAMASE DOMAIN-CONTAINING PROTEIN"/>
    <property type="match status" value="1"/>
</dbReference>
<name>A0A024Q872_9BACI</name>
<dbReference type="Gene3D" id="1.25.40.880">
    <property type="entry name" value="Alkyl sulfatase, dimerisation domain"/>
    <property type="match status" value="1"/>
</dbReference>
<dbReference type="AlphaFoldDB" id="A0A024Q872"/>
<dbReference type="GO" id="GO:0018741">
    <property type="term" value="F:linear primary-alkylsulfatase activity"/>
    <property type="evidence" value="ECO:0007669"/>
    <property type="project" value="InterPro"/>
</dbReference>
<dbReference type="InterPro" id="IPR036527">
    <property type="entry name" value="SCP2_sterol-bd_dom_sf"/>
</dbReference>
<evidence type="ECO:0000259" key="5">
    <source>
        <dbReference type="SMART" id="SM00849"/>
    </source>
</evidence>
<comment type="similarity">
    <text evidence="4">Belongs to the metallo-beta-lactamase superfamily. Type III sulfatase family.</text>
</comment>
<keyword evidence="1" id="KW-0479">Metal-binding</keyword>
<dbReference type="InterPro" id="IPR001279">
    <property type="entry name" value="Metallo-B-lactamas"/>
</dbReference>
<dbReference type="Pfam" id="PF00753">
    <property type="entry name" value="Lactamase_B"/>
    <property type="match status" value="1"/>
</dbReference>
<keyword evidence="7" id="KW-1185">Reference proteome</keyword>
<dbReference type="SMART" id="SM00849">
    <property type="entry name" value="Lactamase_B"/>
    <property type="match status" value="1"/>
</dbReference>
<dbReference type="eggNOG" id="COG2015">
    <property type="taxonomic scope" value="Bacteria"/>
</dbReference>
<evidence type="ECO:0000256" key="3">
    <source>
        <dbReference type="ARBA" id="ARBA00022833"/>
    </source>
</evidence>
<evidence type="ECO:0000256" key="4">
    <source>
        <dbReference type="ARBA" id="ARBA00033751"/>
    </source>
</evidence>
<dbReference type="InterPro" id="IPR036866">
    <property type="entry name" value="RibonucZ/Hydroxyglut_hydro"/>
</dbReference>
<dbReference type="InterPro" id="IPR029228">
    <property type="entry name" value="Alkyl_sulf_dimr"/>
</dbReference>
<dbReference type="STRING" id="1462526.BN990_01016"/>
<dbReference type="Proteomes" id="UP000028875">
    <property type="component" value="Unassembled WGS sequence"/>
</dbReference>
<evidence type="ECO:0000313" key="6">
    <source>
        <dbReference type="EMBL" id="CDQ38743.1"/>
    </source>
</evidence>
<dbReference type="GO" id="GO:0046872">
    <property type="term" value="F:metal ion binding"/>
    <property type="evidence" value="ECO:0007669"/>
    <property type="project" value="UniProtKB-KW"/>
</dbReference>
<dbReference type="Gene3D" id="3.30.1050.10">
    <property type="entry name" value="SCP2 sterol-binding domain"/>
    <property type="match status" value="1"/>
</dbReference>
<evidence type="ECO:0000256" key="1">
    <source>
        <dbReference type="ARBA" id="ARBA00022723"/>
    </source>
</evidence>
<dbReference type="Gene3D" id="3.60.15.30">
    <property type="entry name" value="Metallo-beta-lactamase domain"/>
    <property type="match status" value="1"/>
</dbReference>
<dbReference type="SUPFAM" id="SSF56281">
    <property type="entry name" value="Metallo-hydrolase/oxidoreductase"/>
    <property type="match status" value="1"/>
</dbReference>
<dbReference type="EMBL" id="CCDP010000001">
    <property type="protein sequence ID" value="CDQ38743.1"/>
    <property type="molecule type" value="Genomic_DNA"/>
</dbReference>
<sequence>MDKNNALFYDKHSYLAEHAERFTKRIEKVTEGVYSAIGYGLANSILLITDVGNIIVDTTESIRAAQEIKGEFDKISPLSTVAVIYTHGHTDHVCGASVFMDEGTEVYANAKTKDLFNQQFNQLDPILTVRGARQFGVKIPREYLPAMGLGPFLHVDGYNPQLVMPTQEFEDLLELRIGGLRLKLVSAPGETDDQIFIWIPEKKVLLSADNYYPCFPNLYTIRGTTPRPVYKWVESLDKMRDLGAEYLVPSHAEPIYGSERIHELLTVYRDAIQYVHDSVVRGMNQGKTPDELVEGIYLPPHLQTYKELRELYGELSQSIRAIYDGYLGWFDGNATNLIPLSKAIRAQKIVDLAGGYQKMLKEIRTALDNKEYQWTAEISDMLLTITPDNDEVTSLKAEALFKLGCASQNSNNRAYYLTQSLELKGEIHYRPRSVDKQLSYAKSMSVDQFFSNMAIRLNPDKSKNDVITASVQITDNDAAYQIQVRRGVAEVRRGYIQYPDLWIETTGVVWKEVIIGAYDIREALHSGKVQLVGEVDLLRYFVNLFKSDSE</sequence>
<organism evidence="6 7">
    <name type="scientific">Virgibacillus massiliensis</name>
    <dbReference type="NCBI Taxonomy" id="1462526"/>
    <lineage>
        <taxon>Bacteria</taxon>
        <taxon>Bacillati</taxon>
        <taxon>Bacillota</taxon>
        <taxon>Bacilli</taxon>
        <taxon>Bacillales</taxon>
        <taxon>Bacillaceae</taxon>
        <taxon>Virgibacillus</taxon>
    </lineage>
</organism>
<reference evidence="7" key="2">
    <citation type="submission" date="2014-05" db="EMBL/GenBank/DDBJ databases">
        <title>Draft genome sequence of Virgibacillus massiliensis Vm-5.</title>
        <authorList>
            <person name="Khelaifia S."/>
            <person name="Croce O."/>
            <person name="Lagier J.C."/>
            <person name="Raoult D."/>
        </authorList>
    </citation>
    <scope>NUCLEOTIDE SEQUENCE [LARGE SCALE GENOMIC DNA]</scope>
    <source>
        <strain evidence="7">Vm-5</strain>
    </source>
</reference>
<dbReference type="InterPro" id="IPR044097">
    <property type="entry name" value="Bds1/SdsA1_MBL-fold"/>
</dbReference>
<dbReference type="GO" id="GO:0018909">
    <property type="term" value="P:dodecyl sulfate metabolic process"/>
    <property type="evidence" value="ECO:0007669"/>
    <property type="project" value="InterPro"/>
</dbReference>
<dbReference type="RefSeq" id="WP_051739025.1">
    <property type="nucleotide sequence ID" value="NZ_BNER01000010.1"/>
</dbReference>
<evidence type="ECO:0000313" key="7">
    <source>
        <dbReference type="Proteomes" id="UP000028875"/>
    </source>
</evidence>